<dbReference type="RefSeq" id="WP_307683893.1">
    <property type="nucleotide sequence ID" value="NZ_JAUSRD010000002.1"/>
</dbReference>
<keyword evidence="2" id="KW-0456">Lyase</keyword>
<gene>
    <name evidence="2" type="ORF">J2W31_000772</name>
</gene>
<name>A0AAW8CMR2_9BURK</name>
<evidence type="ECO:0000313" key="2">
    <source>
        <dbReference type="EMBL" id="MDP9891669.1"/>
    </source>
</evidence>
<comment type="caution">
    <text evidence="2">The sequence shown here is derived from an EMBL/GenBank/DDBJ whole genome shotgun (WGS) entry which is preliminary data.</text>
</comment>
<dbReference type="GO" id="GO:0016829">
    <property type="term" value="F:lyase activity"/>
    <property type="evidence" value="ECO:0007669"/>
    <property type="project" value="UniProtKB-KW"/>
</dbReference>
<protein>
    <submittedName>
        <fullName evidence="2">Catechol 2,3-dioxygenase-like lactoylglutathione lyase family enzyme</fullName>
    </submittedName>
</protein>
<organism evidence="2 3">
    <name type="scientific">Variovorax boronicumulans</name>
    <dbReference type="NCBI Taxonomy" id="436515"/>
    <lineage>
        <taxon>Bacteria</taxon>
        <taxon>Pseudomonadati</taxon>
        <taxon>Pseudomonadota</taxon>
        <taxon>Betaproteobacteria</taxon>
        <taxon>Burkholderiales</taxon>
        <taxon>Comamonadaceae</taxon>
        <taxon>Variovorax</taxon>
    </lineage>
</organism>
<dbReference type="Pfam" id="PF00903">
    <property type="entry name" value="Glyoxalase"/>
    <property type="match status" value="1"/>
</dbReference>
<dbReference type="EMBL" id="JAUSRD010000002">
    <property type="protein sequence ID" value="MDP9891669.1"/>
    <property type="molecule type" value="Genomic_DNA"/>
</dbReference>
<dbReference type="AlphaFoldDB" id="A0AAW8CMR2"/>
<reference evidence="2" key="1">
    <citation type="submission" date="2023-07" db="EMBL/GenBank/DDBJ databases">
        <title>Sorghum-associated microbial communities from plants grown in Nebraska, USA.</title>
        <authorList>
            <person name="Schachtman D."/>
        </authorList>
    </citation>
    <scope>NUCLEOTIDE SEQUENCE</scope>
    <source>
        <strain evidence="2">DS3754</strain>
    </source>
</reference>
<sequence length="135" mass="14539">MFAHIQIGAKDLGRMCAFYDAVLAHFGLQRSVDPSRAGPAGIYWQHPGQRWPQFVIGTPVNGQAPSCGNGSQVSFLAPSRSVVDAVWATALAHGATDQGAPGLRLRYAPDFYAAYCLDPEGHKLCFVHTMVQVPV</sequence>
<dbReference type="Gene3D" id="3.10.180.10">
    <property type="entry name" value="2,3-Dihydroxybiphenyl 1,2-Dioxygenase, domain 1"/>
    <property type="match status" value="1"/>
</dbReference>
<dbReference type="SUPFAM" id="SSF54593">
    <property type="entry name" value="Glyoxalase/Bleomycin resistance protein/Dihydroxybiphenyl dioxygenase"/>
    <property type="match status" value="1"/>
</dbReference>
<evidence type="ECO:0000313" key="3">
    <source>
        <dbReference type="Proteomes" id="UP001242045"/>
    </source>
</evidence>
<feature type="domain" description="Glyoxalase/fosfomycin resistance/dioxygenase" evidence="1">
    <location>
        <begin position="2"/>
        <end position="126"/>
    </location>
</feature>
<dbReference type="PANTHER" id="PTHR35006">
    <property type="entry name" value="GLYOXALASE FAMILY PROTEIN (AFU_ORTHOLOGUE AFUA_5G14830)"/>
    <property type="match status" value="1"/>
</dbReference>
<accession>A0AAW8CMR2</accession>
<dbReference type="CDD" id="cd07262">
    <property type="entry name" value="VOC_like"/>
    <property type="match status" value="1"/>
</dbReference>
<dbReference type="InterPro" id="IPR029068">
    <property type="entry name" value="Glyas_Bleomycin-R_OHBP_Dase"/>
</dbReference>
<evidence type="ECO:0000259" key="1">
    <source>
        <dbReference type="Pfam" id="PF00903"/>
    </source>
</evidence>
<dbReference type="PANTHER" id="PTHR35006:SF1">
    <property type="entry name" value="BLL2941 PROTEIN"/>
    <property type="match status" value="1"/>
</dbReference>
<dbReference type="Proteomes" id="UP001242045">
    <property type="component" value="Unassembled WGS sequence"/>
</dbReference>
<proteinExistence type="predicted"/>
<dbReference type="InterPro" id="IPR004360">
    <property type="entry name" value="Glyas_Fos-R_dOase_dom"/>
</dbReference>